<evidence type="ECO:0000256" key="1">
    <source>
        <dbReference type="SAM" id="MobiDB-lite"/>
    </source>
</evidence>
<dbReference type="EMBL" id="LSMT01000286">
    <property type="protein sequence ID" value="PFX21219.1"/>
    <property type="molecule type" value="Genomic_DNA"/>
</dbReference>
<dbReference type="Proteomes" id="UP000225706">
    <property type="component" value="Unassembled WGS sequence"/>
</dbReference>
<protein>
    <recommendedName>
        <fullName evidence="4">Myb/SANT-like DNA-binding domain-containing protein</fullName>
    </recommendedName>
</protein>
<keyword evidence="3" id="KW-1185">Reference proteome</keyword>
<comment type="caution">
    <text evidence="2">The sequence shown here is derived from an EMBL/GenBank/DDBJ whole genome shotgun (WGS) entry which is preliminary data.</text>
</comment>
<sequence length="317" mass="36193">MSAQCKLCIRGHVLPFRLENLSSDSEEKKPQVPKKKRRKQPEYGHSESPEETAVKVKKRGRKATWLETQVTDMVNIIVNDGNILRKLVFTNTKKAYNAEAYQSVLNKLNEQYEDSFPFTVEQMRTKFKWCVATCKRICLTVKTASGVKRLTDEKGYGKWFDLLYPIVRSRDSCQPEQAREPSANESSAKEIIENGSSDCSTVEGSTKEPPEKSTFVPVKKKGRKHKSDQIASTVDLIRSVVENYPTKHLLEGIHEEMKLAREQEKRYLDRLLGSGHHPFQQYQHHGAYSSTPIFSNNGVPGNQTQTGIMYPLRLLMV</sequence>
<organism evidence="2 3">
    <name type="scientific">Stylophora pistillata</name>
    <name type="common">Smooth cauliflower coral</name>
    <dbReference type="NCBI Taxonomy" id="50429"/>
    <lineage>
        <taxon>Eukaryota</taxon>
        <taxon>Metazoa</taxon>
        <taxon>Cnidaria</taxon>
        <taxon>Anthozoa</taxon>
        <taxon>Hexacorallia</taxon>
        <taxon>Scleractinia</taxon>
        <taxon>Astrocoeniina</taxon>
        <taxon>Pocilloporidae</taxon>
        <taxon>Stylophora</taxon>
    </lineage>
</organism>
<dbReference type="AlphaFoldDB" id="A0A2B4RWM5"/>
<feature type="region of interest" description="Disordered" evidence="1">
    <location>
        <begin position="20"/>
        <end position="54"/>
    </location>
</feature>
<accession>A0A2B4RWM5</accession>
<reference evidence="3" key="1">
    <citation type="journal article" date="2017" name="bioRxiv">
        <title>Comparative analysis of the genomes of Stylophora pistillata and Acropora digitifera provides evidence for extensive differences between species of corals.</title>
        <authorList>
            <person name="Voolstra C.R."/>
            <person name="Li Y."/>
            <person name="Liew Y.J."/>
            <person name="Baumgarten S."/>
            <person name="Zoccola D."/>
            <person name="Flot J.-F."/>
            <person name="Tambutte S."/>
            <person name="Allemand D."/>
            <person name="Aranda M."/>
        </authorList>
    </citation>
    <scope>NUCLEOTIDE SEQUENCE [LARGE SCALE GENOMIC DNA]</scope>
</reference>
<evidence type="ECO:0000313" key="3">
    <source>
        <dbReference type="Proteomes" id="UP000225706"/>
    </source>
</evidence>
<evidence type="ECO:0000313" key="2">
    <source>
        <dbReference type="EMBL" id="PFX21219.1"/>
    </source>
</evidence>
<dbReference type="OrthoDB" id="5953220at2759"/>
<evidence type="ECO:0008006" key="4">
    <source>
        <dbReference type="Google" id="ProtNLM"/>
    </source>
</evidence>
<feature type="compositionally biased region" description="Polar residues" evidence="1">
    <location>
        <begin position="194"/>
        <end position="204"/>
    </location>
</feature>
<feature type="region of interest" description="Disordered" evidence="1">
    <location>
        <begin position="173"/>
        <end position="224"/>
    </location>
</feature>
<name>A0A2B4RWM5_STYPI</name>
<proteinExistence type="predicted"/>
<gene>
    <name evidence="2" type="ORF">AWC38_SpisGene14300</name>
</gene>
<feature type="compositionally biased region" description="Basic and acidic residues" evidence="1">
    <location>
        <begin position="40"/>
        <end position="54"/>
    </location>
</feature>